<evidence type="ECO:0000313" key="3">
    <source>
        <dbReference type="Proteomes" id="UP000006643"/>
    </source>
</evidence>
<proteinExistence type="predicted"/>
<dbReference type="Gene3D" id="1.10.510.10">
    <property type="entry name" value="Transferase(Phosphotransferase) domain 1"/>
    <property type="match status" value="1"/>
</dbReference>
<dbReference type="PANTHER" id="PTHR44329:SF214">
    <property type="entry name" value="PROTEIN KINASE DOMAIN-CONTAINING PROTEIN"/>
    <property type="match status" value="1"/>
</dbReference>
<dbReference type="STRING" id="403677.D0N905"/>
<organism evidence="2 3">
    <name type="scientific">Phytophthora infestans (strain T30-4)</name>
    <name type="common">Potato late blight agent</name>
    <dbReference type="NCBI Taxonomy" id="403677"/>
    <lineage>
        <taxon>Eukaryota</taxon>
        <taxon>Sar</taxon>
        <taxon>Stramenopiles</taxon>
        <taxon>Oomycota</taxon>
        <taxon>Peronosporomycetes</taxon>
        <taxon>Peronosporales</taxon>
        <taxon>Peronosporaceae</taxon>
        <taxon>Phytophthora</taxon>
    </lineage>
</organism>
<dbReference type="GO" id="GO:0004674">
    <property type="term" value="F:protein serine/threonine kinase activity"/>
    <property type="evidence" value="ECO:0007669"/>
    <property type="project" value="TreeGrafter"/>
</dbReference>
<dbReference type="VEuPathDB" id="FungiDB:PITG_07737"/>
<dbReference type="InterPro" id="IPR008271">
    <property type="entry name" value="Ser/Thr_kinase_AS"/>
</dbReference>
<dbReference type="PANTHER" id="PTHR44329">
    <property type="entry name" value="SERINE/THREONINE-PROTEIN KINASE TNNI3K-RELATED"/>
    <property type="match status" value="1"/>
</dbReference>
<dbReference type="PROSITE" id="PS50011">
    <property type="entry name" value="PROTEIN_KINASE_DOM"/>
    <property type="match status" value="1"/>
</dbReference>
<dbReference type="SUPFAM" id="SSF56112">
    <property type="entry name" value="Protein kinase-like (PK-like)"/>
    <property type="match status" value="1"/>
</dbReference>
<evidence type="ECO:0000259" key="1">
    <source>
        <dbReference type="PROSITE" id="PS50011"/>
    </source>
</evidence>
<dbReference type="HOGENOM" id="CLU_000288_7_35_1"/>
<keyword evidence="2" id="KW-0418">Kinase</keyword>
<dbReference type="RefSeq" id="XP_002904671.1">
    <property type="nucleotide sequence ID" value="XM_002904625.1"/>
</dbReference>
<dbReference type="InterPro" id="IPR000719">
    <property type="entry name" value="Prot_kinase_dom"/>
</dbReference>
<protein>
    <submittedName>
        <fullName evidence="2">Protein kinase</fullName>
    </submittedName>
</protein>
<dbReference type="Pfam" id="PF00069">
    <property type="entry name" value="Pkinase"/>
    <property type="match status" value="1"/>
</dbReference>
<dbReference type="GeneID" id="9462842"/>
<dbReference type="eggNOG" id="KOG0192">
    <property type="taxonomic scope" value="Eukaryota"/>
</dbReference>
<dbReference type="AlphaFoldDB" id="D0N905"/>
<dbReference type="Proteomes" id="UP000006643">
    <property type="component" value="Unassembled WGS sequence"/>
</dbReference>
<sequence length="117" mass="13319">MDGGDLRRYLSSPTTPTGWTHHKFDIAISIIEALVYLHSFVPPLLHRDVKSKNVLLSSRLKAKLSDFGNRWLAPEVIRGDTDYGRSADIYSFGIRQLCVESQVEHCIQSFGVRVRFN</sequence>
<dbReference type="PROSITE" id="PS00108">
    <property type="entry name" value="PROTEIN_KINASE_ST"/>
    <property type="match status" value="1"/>
</dbReference>
<gene>
    <name evidence="2" type="ORF">PITG_07737</name>
</gene>
<feature type="domain" description="Protein kinase" evidence="1">
    <location>
        <begin position="1"/>
        <end position="117"/>
    </location>
</feature>
<dbReference type="KEGG" id="pif:PITG_07737"/>
<evidence type="ECO:0000313" key="2">
    <source>
        <dbReference type="EMBL" id="EEY54040.1"/>
    </source>
</evidence>
<keyword evidence="3" id="KW-1185">Reference proteome</keyword>
<dbReference type="InterPro" id="IPR051681">
    <property type="entry name" value="Ser/Thr_Kinases-Pseudokinases"/>
</dbReference>
<keyword evidence="2" id="KW-0808">Transferase</keyword>
<name>D0N905_PHYIT</name>
<dbReference type="EMBL" id="DS028128">
    <property type="protein sequence ID" value="EEY54040.1"/>
    <property type="molecule type" value="Genomic_DNA"/>
</dbReference>
<dbReference type="OrthoDB" id="164695at2759"/>
<dbReference type="GO" id="GO:0005524">
    <property type="term" value="F:ATP binding"/>
    <property type="evidence" value="ECO:0007669"/>
    <property type="project" value="InterPro"/>
</dbReference>
<dbReference type="InParanoid" id="D0N905"/>
<accession>D0N905</accession>
<reference evidence="3" key="1">
    <citation type="journal article" date="2009" name="Nature">
        <title>Genome sequence and analysis of the Irish potato famine pathogen Phytophthora infestans.</title>
        <authorList>
            <consortium name="The Broad Institute Genome Sequencing Platform"/>
            <person name="Haas B.J."/>
            <person name="Kamoun S."/>
            <person name="Zody M.C."/>
            <person name="Jiang R.H."/>
            <person name="Handsaker R.E."/>
            <person name="Cano L.M."/>
            <person name="Grabherr M."/>
            <person name="Kodira C.D."/>
            <person name="Raffaele S."/>
            <person name="Torto-Alalibo T."/>
            <person name="Bozkurt T.O."/>
            <person name="Ah-Fong A.M."/>
            <person name="Alvarado L."/>
            <person name="Anderson V.L."/>
            <person name="Armstrong M.R."/>
            <person name="Avrova A."/>
            <person name="Baxter L."/>
            <person name="Beynon J."/>
            <person name="Boevink P.C."/>
            <person name="Bollmann S.R."/>
            <person name="Bos J.I."/>
            <person name="Bulone V."/>
            <person name="Cai G."/>
            <person name="Cakir C."/>
            <person name="Carrington J.C."/>
            <person name="Chawner M."/>
            <person name="Conti L."/>
            <person name="Costanzo S."/>
            <person name="Ewan R."/>
            <person name="Fahlgren N."/>
            <person name="Fischbach M.A."/>
            <person name="Fugelstad J."/>
            <person name="Gilroy E.M."/>
            <person name="Gnerre S."/>
            <person name="Green P.J."/>
            <person name="Grenville-Briggs L.J."/>
            <person name="Griffith J."/>
            <person name="Grunwald N.J."/>
            <person name="Horn K."/>
            <person name="Horner N.R."/>
            <person name="Hu C.H."/>
            <person name="Huitema E."/>
            <person name="Jeong D.H."/>
            <person name="Jones A.M."/>
            <person name="Jones J.D."/>
            <person name="Jones R.W."/>
            <person name="Karlsson E.K."/>
            <person name="Kunjeti S.G."/>
            <person name="Lamour K."/>
            <person name="Liu Z."/>
            <person name="Ma L."/>
            <person name="Maclean D."/>
            <person name="Chibucos M.C."/>
            <person name="McDonald H."/>
            <person name="McWalters J."/>
            <person name="Meijer H.J."/>
            <person name="Morgan W."/>
            <person name="Morris P.F."/>
            <person name="Munro C.A."/>
            <person name="O'Neill K."/>
            <person name="Ospina-Giraldo M."/>
            <person name="Pinzon A."/>
            <person name="Pritchard L."/>
            <person name="Ramsahoye B."/>
            <person name="Ren Q."/>
            <person name="Restrepo S."/>
            <person name="Roy S."/>
            <person name="Sadanandom A."/>
            <person name="Savidor A."/>
            <person name="Schornack S."/>
            <person name="Schwartz D.C."/>
            <person name="Schumann U.D."/>
            <person name="Schwessinger B."/>
            <person name="Seyer L."/>
            <person name="Sharpe T."/>
            <person name="Silvar C."/>
            <person name="Song J."/>
            <person name="Studholme D.J."/>
            <person name="Sykes S."/>
            <person name="Thines M."/>
            <person name="van de Vondervoort P.J."/>
            <person name="Phuntumart V."/>
            <person name="Wawra S."/>
            <person name="Weide R."/>
            <person name="Win J."/>
            <person name="Young C."/>
            <person name="Zhou S."/>
            <person name="Fry W."/>
            <person name="Meyers B.C."/>
            <person name="van West P."/>
            <person name="Ristaino J."/>
            <person name="Govers F."/>
            <person name="Birch P.R."/>
            <person name="Whisson S.C."/>
            <person name="Judelson H.S."/>
            <person name="Nusbaum C."/>
        </authorList>
    </citation>
    <scope>NUCLEOTIDE SEQUENCE [LARGE SCALE GENOMIC DNA]</scope>
    <source>
        <strain evidence="3">T30-4</strain>
    </source>
</reference>
<dbReference type="InterPro" id="IPR011009">
    <property type="entry name" value="Kinase-like_dom_sf"/>
</dbReference>